<evidence type="ECO:0000313" key="3">
    <source>
        <dbReference type="Proteomes" id="UP000002866"/>
    </source>
</evidence>
<dbReference type="Proteomes" id="UP000002866">
    <property type="component" value="Chromosome 2"/>
</dbReference>
<dbReference type="Pfam" id="PF05486">
    <property type="entry name" value="SRP9-21"/>
    <property type="match status" value="1"/>
</dbReference>
<protein>
    <recommendedName>
        <fullName evidence="1">SRP9 domain-containing protein</fullName>
    </recommendedName>
</protein>
<keyword evidence="3" id="KW-1185">Reference proteome</keyword>
<proteinExistence type="predicted"/>
<dbReference type="OrthoDB" id="5419752at2759"/>
<organism evidence="2 3">
    <name type="scientific">Henningerozyma blattae (strain ATCC 34711 / CBS 6284 / DSM 70876 / NBRC 10599 / NRRL Y-10934 / UCD 77-7)</name>
    <name type="common">Yeast</name>
    <name type="synonym">Tetrapisispora blattae</name>
    <dbReference type="NCBI Taxonomy" id="1071380"/>
    <lineage>
        <taxon>Eukaryota</taxon>
        <taxon>Fungi</taxon>
        <taxon>Dikarya</taxon>
        <taxon>Ascomycota</taxon>
        <taxon>Saccharomycotina</taxon>
        <taxon>Saccharomycetes</taxon>
        <taxon>Saccharomycetales</taxon>
        <taxon>Saccharomycetaceae</taxon>
        <taxon>Henningerozyma</taxon>
    </lineage>
</organism>
<dbReference type="FunCoup" id="I2H012">
    <property type="interactions" value="59"/>
</dbReference>
<dbReference type="AlphaFoldDB" id="I2H012"/>
<dbReference type="HOGENOM" id="CLU_104695_1_0_1"/>
<dbReference type="EMBL" id="HE806317">
    <property type="protein sequence ID" value="CCH59714.1"/>
    <property type="molecule type" value="Genomic_DNA"/>
</dbReference>
<dbReference type="STRING" id="1071380.I2H012"/>
<feature type="domain" description="SRP9" evidence="1">
    <location>
        <begin position="3"/>
        <end position="95"/>
    </location>
</feature>
<gene>
    <name evidence="2" type="primary">TBLA0B08990</name>
    <name evidence="2" type="ORF">TBLA_0B08990</name>
</gene>
<dbReference type="GO" id="GO:0006614">
    <property type="term" value="P:SRP-dependent cotranslational protein targeting to membrane"/>
    <property type="evidence" value="ECO:0007669"/>
    <property type="project" value="EnsemblFungi"/>
</dbReference>
<evidence type="ECO:0000313" key="2">
    <source>
        <dbReference type="EMBL" id="CCH59714.1"/>
    </source>
</evidence>
<dbReference type="KEGG" id="tbl:TBLA_0B08990"/>
<name>I2H012_HENB6</name>
<evidence type="ECO:0000259" key="1">
    <source>
        <dbReference type="Pfam" id="PF05486"/>
    </source>
</evidence>
<dbReference type="GeneID" id="14494365"/>
<dbReference type="RefSeq" id="XP_004179233.1">
    <property type="nucleotide sequence ID" value="XM_004179185.1"/>
</dbReference>
<dbReference type="GO" id="GO:0005786">
    <property type="term" value="C:signal recognition particle, endoplasmic reticulum targeting"/>
    <property type="evidence" value="ECO:0007669"/>
    <property type="project" value="EnsemblFungi"/>
</dbReference>
<dbReference type="InterPro" id="IPR039432">
    <property type="entry name" value="SRP9_dom"/>
</dbReference>
<reference evidence="2 3" key="1">
    <citation type="journal article" date="2011" name="Proc. Natl. Acad. Sci. U.S.A.">
        <title>Evolutionary erosion of yeast sex chromosomes by mating-type switching accidents.</title>
        <authorList>
            <person name="Gordon J.L."/>
            <person name="Armisen D."/>
            <person name="Proux-Wera E."/>
            <person name="Oheigeartaigh S.S."/>
            <person name="Byrne K.P."/>
            <person name="Wolfe K.H."/>
        </authorList>
    </citation>
    <scope>NUCLEOTIDE SEQUENCE [LARGE SCALE GENOMIC DNA]</scope>
    <source>
        <strain evidence="3">ATCC 34711 / CBS 6284 / DSM 70876 / NBRC 10599 / NRRL Y-10934 / UCD 77-7</strain>
    </source>
</reference>
<dbReference type="InParanoid" id="I2H012"/>
<sequence length="107" mass="12187">MSVKPIDTYIQDSVRLFQVSPSTSTITITYKTKKDKLNKKEKETDEQIKSTKTQPVNSVSFVTTNNQTSTHYSFETRKTKDVSRLLSALGPRGVTINLTKLEKKIKF</sequence>
<accession>I2H012</accession>